<feature type="non-terminal residue" evidence="1">
    <location>
        <position position="81"/>
    </location>
</feature>
<dbReference type="AlphaFoldDB" id="A0AAQ4F8R2"/>
<evidence type="ECO:0000313" key="2">
    <source>
        <dbReference type="Proteomes" id="UP001321473"/>
    </source>
</evidence>
<dbReference type="Proteomes" id="UP001321473">
    <property type="component" value="Unassembled WGS sequence"/>
</dbReference>
<dbReference type="EMBL" id="JARKHS020005550">
    <property type="protein sequence ID" value="KAK8783439.1"/>
    <property type="molecule type" value="Genomic_DNA"/>
</dbReference>
<keyword evidence="2" id="KW-1185">Reference proteome</keyword>
<evidence type="ECO:0000313" key="1">
    <source>
        <dbReference type="EMBL" id="KAK8783439.1"/>
    </source>
</evidence>
<reference evidence="1 2" key="1">
    <citation type="journal article" date="2023" name="Arcadia Sci">
        <title>De novo assembly of a long-read Amblyomma americanum tick genome.</title>
        <authorList>
            <person name="Chou S."/>
            <person name="Poskanzer K.E."/>
            <person name="Rollins M."/>
            <person name="Thuy-Boun P.S."/>
        </authorList>
    </citation>
    <scope>NUCLEOTIDE SEQUENCE [LARGE SCALE GENOMIC DNA]</scope>
    <source>
        <strain evidence="1">F_SG_1</strain>
        <tissue evidence="1">Salivary glands</tissue>
    </source>
</reference>
<proteinExistence type="predicted"/>
<protein>
    <submittedName>
        <fullName evidence="1">Uncharacterized protein</fullName>
    </submittedName>
</protein>
<comment type="caution">
    <text evidence="1">The sequence shown here is derived from an EMBL/GenBank/DDBJ whole genome shotgun (WGS) entry which is preliminary data.</text>
</comment>
<sequence length="81" mass="9244">MREPKQQSVWTGNHASTVVVDHMSWDKEEETNRVMSDQCYVVKAAEAVREEGPVLLENALPFAGRVVWLERPECGFDLGQR</sequence>
<gene>
    <name evidence="1" type="ORF">V5799_010191</name>
</gene>
<organism evidence="1 2">
    <name type="scientific">Amblyomma americanum</name>
    <name type="common">Lone star tick</name>
    <dbReference type="NCBI Taxonomy" id="6943"/>
    <lineage>
        <taxon>Eukaryota</taxon>
        <taxon>Metazoa</taxon>
        <taxon>Ecdysozoa</taxon>
        <taxon>Arthropoda</taxon>
        <taxon>Chelicerata</taxon>
        <taxon>Arachnida</taxon>
        <taxon>Acari</taxon>
        <taxon>Parasitiformes</taxon>
        <taxon>Ixodida</taxon>
        <taxon>Ixodoidea</taxon>
        <taxon>Ixodidae</taxon>
        <taxon>Amblyomminae</taxon>
        <taxon>Amblyomma</taxon>
    </lineage>
</organism>
<accession>A0AAQ4F8R2</accession>
<name>A0AAQ4F8R2_AMBAM</name>